<keyword evidence="2" id="KW-1185">Reference proteome</keyword>
<accession>A0AAV4RUD8</accession>
<dbReference type="AlphaFoldDB" id="A0AAV4RUD8"/>
<evidence type="ECO:0000313" key="2">
    <source>
        <dbReference type="Proteomes" id="UP001054945"/>
    </source>
</evidence>
<gene>
    <name evidence="1" type="ORF">CEXT_601291</name>
</gene>
<reference evidence="1 2" key="1">
    <citation type="submission" date="2021-06" db="EMBL/GenBank/DDBJ databases">
        <title>Caerostris extrusa draft genome.</title>
        <authorList>
            <person name="Kono N."/>
            <person name="Arakawa K."/>
        </authorList>
    </citation>
    <scope>NUCLEOTIDE SEQUENCE [LARGE SCALE GENOMIC DNA]</scope>
</reference>
<comment type="caution">
    <text evidence="1">The sequence shown here is derived from an EMBL/GenBank/DDBJ whole genome shotgun (WGS) entry which is preliminary data.</text>
</comment>
<name>A0AAV4RUD8_CAEEX</name>
<organism evidence="1 2">
    <name type="scientific">Caerostris extrusa</name>
    <name type="common">Bark spider</name>
    <name type="synonym">Caerostris bankana</name>
    <dbReference type="NCBI Taxonomy" id="172846"/>
    <lineage>
        <taxon>Eukaryota</taxon>
        <taxon>Metazoa</taxon>
        <taxon>Ecdysozoa</taxon>
        <taxon>Arthropoda</taxon>
        <taxon>Chelicerata</taxon>
        <taxon>Arachnida</taxon>
        <taxon>Araneae</taxon>
        <taxon>Araneomorphae</taxon>
        <taxon>Entelegynae</taxon>
        <taxon>Araneoidea</taxon>
        <taxon>Araneidae</taxon>
        <taxon>Caerostris</taxon>
    </lineage>
</organism>
<protein>
    <submittedName>
        <fullName evidence="1">Uncharacterized protein</fullName>
    </submittedName>
</protein>
<proteinExistence type="predicted"/>
<sequence length="87" mass="10050">MVPKGNGLDTGIHISTESEIYGTQEKPAIHESTPESSLSCYTKRHCHPDELQENLDLEEEVEEEESLFKSPWTNRRHIYLCSFQTEI</sequence>
<dbReference type="Proteomes" id="UP001054945">
    <property type="component" value="Unassembled WGS sequence"/>
</dbReference>
<evidence type="ECO:0000313" key="1">
    <source>
        <dbReference type="EMBL" id="GIY23915.1"/>
    </source>
</evidence>
<dbReference type="EMBL" id="BPLR01008330">
    <property type="protein sequence ID" value="GIY23915.1"/>
    <property type="molecule type" value="Genomic_DNA"/>
</dbReference>